<dbReference type="EMBL" id="AMWG01000001">
    <property type="protein sequence ID" value="ELP36031.1"/>
    <property type="molecule type" value="Genomic_DNA"/>
</dbReference>
<protein>
    <submittedName>
        <fullName evidence="1">Uncharacterized protein</fullName>
    </submittedName>
</protein>
<sequence>MIFGNAAEADPTTSVALTTAAMLSKHRLTAGVWEADETEAQGFFAQRVDRCENRSAQAVRLSCDITTNLWWDRGGAGIGGIGPSMT</sequence>
<dbReference type="Proteomes" id="UP000010959">
    <property type="component" value="Unassembled WGS sequence"/>
</dbReference>
<proteinExistence type="predicted"/>
<reference evidence="1 2" key="1">
    <citation type="journal article" date="2013" name="Mar. Genomics">
        <title>Expression of sulfatases in Rhodopirellula baltica and the diversity of sulfatases in the genus Rhodopirellula.</title>
        <authorList>
            <person name="Wegner C.E."/>
            <person name="Richter-Heitmann T."/>
            <person name="Klindworth A."/>
            <person name="Klockow C."/>
            <person name="Richter M."/>
            <person name="Achstetter T."/>
            <person name="Glockner F.O."/>
            <person name="Harder J."/>
        </authorList>
    </citation>
    <scope>NUCLEOTIDE SEQUENCE [LARGE SCALE GENOMIC DNA]</scope>
    <source>
        <strain evidence="1 2">SWK14</strain>
    </source>
</reference>
<gene>
    <name evidence="1" type="ORF">RBSWK_00095</name>
</gene>
<name>L7CSK2_RHOBT</name>
<accession>L7CSK2</accession>
<organism evidence="1 2">
    <name type="scientific">Rhodopirellula baltica SWK14</name>
    <dbReference type="NCBI Taxonomy" id="993516"/>
    <lineage>
        <taxon>Bacteria</taxon>
        <taxon>Pseudomonadati</taxon>
        <taxon>Planctomycetota</taxon>
        <taxon>Planctomycetia</taxon>
        <taxon>Pirellulales</taxon>
        <taxon>Pirellulaceae</taxon>
        <taxon>Rhodopirellula</taxon>
    </lineage>
</organism>
<evidence type="ECO:0000313" key="2">
    <source>
        <dbReference type="Proteomes" id="UP000010959"/>
    </source>
</evidence>
<comment type="caution">
    <text evidence="1">The sequence shown here is derived from an EMBL/GenBank/DDBJ whole genome shotgun (WGS) entry which is preliminary data.</text>
</comment>
<evidence type="ECO:0000313" key="1">
    <source>
        <dbReference type="EMBL" id="ELP36031.1"/>
    </source>
</evidence>
<dbReference type="AlphaFoldDB" id="L7CSK2"/>